<dbReference type="Gene3D" id="3.40.50.1000">
    <property type="entry name" value="HAD superfamily/HAD-like"/>
    <property type="match status" value="1"/>
</dbReference>
<dbReference type="NCBIfam" id="TIGR01662">
    <property type="entry name" value="HAD-SF-IIIA"/>
    <property type="match status" value="1"/>
</dbReference>
<dbReference type="InterPro" id="IPR036412">
    <property type="entry name" value="HAD-like_sf"/>
</dbReference>
<keyword evidence="3" id="KW-1185">Reference proteome</keyword>
<dbReference type="GO" id="GO:0046404">
    <property type="term" value="F:ATP-dependent polydeoxyribonucleotide 5'-hydroxyl-kinase activity"/>
    <property type="evidence" value="ECO:0007669"/>
    <property type="project" value="TreeGrafter"/>
</dbReference>
<comment type="caution">
    <text evidence="2">The sequence shown here is derived from an EMBL/GenBank/DDBJ whole genome shotgun (WGS) entry which is preliminary data.</text>
</comment>
<dbReference type="Gene3D" id="3.40.50.300">
    <property type="entry name" value="P-loop containing nucleotide triphosphate hydrolases"/>
    <property type="match status" value="1"/>
</dbReference>
<organism evidence="2 3">
    <name type="scientific">Tothia fuscella</name>
    <dbReference type="NCBI Taxonomy" id="1048955"/>
    <lineage>
        <taxon>Eukaryota</taxon>
        <taxon>Fungi</taxon>
        <taxon>Dikarya</taxon>
        <taxon>Ascomycota</taxon>
        <taxon>Pezizomycotina</taxon>
        <taxon>Dothideomycetes</taxon>
        <taxon>Pleosporomycetidae</taxon>
        <taxon>Venturiales</taxon>
        <taxon>Cylindrosympodiaceae</taxon>
        <taxon>Tothia</taxon>
    </lineage>
</organism>
<dbReference type="Proteomes" id="UP000800235">
    <property type="component" value="Unassembled WGS sequence"/>
</dbReference>
<dbReference type="InterPro" id="IPR006551">
    <property type="entry name" value="Polynucleotide_phosphatase"/>
</dbReference>
<reference evidence="2" key="1">
    <citation type="journal article" date="2020" name="Stud. Mycol.">
        <title>101 Dothideomycetes genomes: a test case for predicting lifestyles and emergence of pathogens.</title>
        <authorList>
            <person name="Haridas S."/>
            <person name="Albert R."/>
            <person name="Binder M."/>
            <person name="Bloem J."/>
            <person name="Labutti K."/>
            <person name="Salamov A."/>
            <person name="Andreopoulos B."/>
            <person name="Baker S."/>
            <person name="Barry K."/>
            <person name="Bills G."/>
            <person name="Bluhm B."/>
            <person name="Cannon C."/>
            <person name="Castanera R."/>
            <person name="Culley D."/>
            <person name="Daum C."/>
            <person name="Ezra D."/>
            <person name="Gonzalez J."/>
            <person name="Henrissat B."/>
            <person name="Kuo A."/>
            <person name="Liang C."/>
            <person name="Lipzen A."/>
            <person name="Lutzoni F."/>
            <person name="Magnuson J."/>
            <person name="Mondo S."/>
            <person name="Nolan M."/>
            <person name="Ohm R."/>
            <person name="Pangilinan J."/>
            <person name="Park H.-J."/>
            <person name="Ramirez L."/>
            <person name="Alfaro M."/>
            <person name="Sun H."/>
            <person name="Tritt A."/>
            <person name="Yoshinaga Y."/>
            <person name="Zwiers L.-H."/>
            <person name="Turgeon B."/>
            <person name="Goodwin S."/>
            <person name="Spatafora J."/>
            <person name="Crous P."/>
            <person name="Grigoriev I."/>
        </authorList>
    </citation>
    <scope>NUCLEOTIDE SEQUENCE</scope>
    <source>
        <strain evidence="2">CBS 130266</strain>
    </source>
</reference>
<dbReference type="PANTHER" id="PTHR12083">
    <property type="entry name" value="BIFUNCTIONAL POLYNUCLEOTIDE PHOSPHATASE/KINASE"/>
    <property type="match status" value="1"/>
</dbReference>
<sequence>MKREATEDGSVSPPPVKRRQQSSTTNKAVSNFFKPASQKEPEKVTWRIVDGSLLVGRYHVEGQSSENKVKVGKRRIAAFDFDSTLISTKSKLRFARDANDWQWWNPVVPSTLRNLYDQGYTLAILSNQAAISLKNTKGDMKSLSNFKNKATIVFSRLDLPISIYAATEKDRFRKPRLGMWQVLLGDLGLGIEDVDLEGSIFVGDAAGRGESVRNGVKFGKDHSCCDRSATTSHVSTRVNADAVRDFAANAGIGFKTPEEFFLNEEPMPFTRAFDPVTFLSTPTPLDTTPLVFSKTNEVELVLSCGSPGSGKSSFYWKHLQPLGYERVNQDILKTRDRCLKVAEDFLREGKSVAVDNTNANIEARAYWVNLAKKYNVPVRCVYFTASHLVCEHNDKVRALNEGVLNPEKRTMLPMVAFTSYAQRRQEPRLDEGFQDITKVDFVFEGTDNGKAIWTKYWI</sequence>
<dbReference type="AlphaFoldDB" id="A0A9P4TT73"/>
<proteinExistence type="predicted"/>
<gene>
    <name evidence="2" type="ORF">EJ08DRAFT_702977</name>
</gene>
<dbReference type="OrthoDB" id="19045at2759"/>
<dbReference type="GO" id="GO:0003690">
    <property type="term" value="F:double-stranded DNA binding"/>
    <property type="evidence" value="ECO:0007669"/>
    <property type="project" value="TreeGrafter"/>
</dbReference>
<dbReference type="GO" id="GO:0046403">
    <property type="term" value="F:polynucleotide 3'-phosphatase activity"/>
    <property type="evidence" value="ECO:0007669"/>
    <property type="project" value="TreeGrafter"/>
</dbReference>
<dbReference type="SUPFAM" id="SSF56784">
    <property type="entry name" value="HAD-like"/>
    <property type="match status" value="1"/>
</dbReference>
<feature type="region of interest" description="Disordered" evidence="1">
    <location>
        <begin position="1"/>
        <end position="36"/>
    </location>
</feature>
<dbReference type="NCBIfam" id="TIGR01664">
    <property type="entry name" value="DNA-3'-Pase"/>
    <property type="match status" value="1"/>
</dbReference>
<dbReference type="InterPro" id="IPR027417">
    <property type="entry name" value="P-loop_NTPase"/>
</dbReference>
<name>A0A9P4TT73_9PEZI</name>
<evidence type="ECO:0000313" key="3">
    <source>
        <dbReference type="Proteomes" id="UP000800235"/>
    </source>
</evidence>
<dbReference type="Pfam" id="PF13671">
    <property type="entry name" value="AAA_33"/>
    <property type="match status" value="1"/>
</dbReference>
<dbReference type="PANTHER" id="PTHR12083:SF9">
    <property type="entry name" value="BIFUNCTIONAL POLYNUCLEOTIDE PHOSPHATASE_KINASE"/>
    <property type="match status" value="1"/>
</dbReference>
<accession>A0A9P4TT73</accession>
<protein>
    <submittedName>
        <fullName evidence="2">DNA 3'-phosphatase Tpp1</fullName>
    </submittedName>
</protein>
<evidence type="ECO:0000313" key="2">
    <source>
        <dbReference type="EMBL" id="KAF2418763.1"/>
    </source>
</evidence>
<dbReference type="GO" id="GO:0006281">
    <property type="term" value="P:DNA repair"/>
    <property type="evidence" value="ECO:0007669"/>
    <property type="project" value="TreeGrafter"/>
</dbReference>
<dbReference type="InterPro" id="IPR013954">
    <property type="entry name" value="PNK3P"/>
</dbReference>
<dbReference type="FunFam" id="3.40.50.300:FF:002548">
    <property type="entry name" value="DNA kinase/phosphatase Pnk1"/>
    <property type="match status" value="1"/>
</dbReference>
<evidence type="ECO:0000256" key="1">
    <source>
        <dbReference type="SAM" id="MobiDB-lite"/>
    </source>
</evidence>
<dbReference type="InterPro" id="IPR023214">
    <property type="entry name" value="HAD_sf"/>
</dbReference>
<dbReference type="Pfam" id="PF08645">
    <property type="entry name" value="PNK3P"/>
    <property type="match status" value="1"/>
</dbReference>
<dbReference type="EMBL" id="MU007124">
    <property type="protein sequence ID" value="KAF2418763.1"/>
    <property type="molecule type" value="Genomic_DNA"/>
</dbReference>
<dbReference type="InterPro" id="IPR006549">
    <property type="entry name" value="HAD-SF_hydro_IIIA"/>
</dbReference>
<dbReference type="SUPFAM" id="SSF52540">
    <property type="entry name" value="P-loop containing nucleoside triphosphate hydrolases"/>
    <property type="match status" value="1"/>
</dbReference>